<evidence type="ECO:0000313" key="2">
    <source>
        <dbReference type="EMBL" id="SNS10610.1"/>
    </source>
</evidence>
<dbReference type="InterPro" id="IPR029068">
    <property type="entry name" value="Glyas_Bleomycin-R_OHBP_Dase"/>
</dbReference>
<dbReference type="Pfam" id="PF00903">
    <property type="entry name" value="Glyoxalase"/>
    <property type="match status" value="1"/>
</dbReference>
<sequence>MAIRKLDHVNIRTPHLEATIAFYGDVLGMRTAPPLGMAGEITDAAWIYDDSGAAALHVGRAGTPYPGDDGIAPPADPGSAMVHHVAFDCDDHGGMLGRIEAAGVEHFRNDLPAFGLRQIFARDPNGVLVELNFR</sequence>
<name>A0A239BRM4_9SPHN</name>
<evidence type="ECO:0000313" key="3">
    <source>
        <dbReference type="Proteomes" id="UP000198281"/>
    </source>
</evidence>
<reference evidence="3" key="1">
    <citation type="submission" date="2017-06" db="EMBL/GenBank/DDBJ databases">
        <authorList>
            <person name="Varghese N."/>
            <person name="Submissions S."/>
        </authorList>
    </citation>
    <scope>NUCLEOTIDE SEQUENCE [LARGE SCALE GENOMIC DNA]</scope>
    <source>
        <strain evidence="3">LNB2</strain>
    </source>
</reference>
<keyword evidence="2" id="KW-0560">Oxidoreductase</keyword>
<dbReference type="RefSeq" id="WP_089217876.1">
    <property type="nucleotide sequence ID" value="NZ_FZOS01000001.1"/>
</dbReference>
<dbReference type="AlphaFoldDB" id="A0A239BRM4"/>
<dbReference type="InterPro" id="IPR004360">
    <property type="entry name" value="Glyas_Fos-R_dOase_dom"/>
</dbReference>
<dbReference type="SUPFAM" id="SSF54593">
    <property type="entry name" value="Glyoxalase/Bleomycin resistance protein/Dihydroxybiphenyl dioxygenase"/>
    <property type="match status" value="1"/>
</dbReference>
<dbReference type="Gene3D" id="3.10.180.10">
    <property type="entry name" value="2,3-Dihydroxybiphenyl 1,2-Dioxygenase, domain 1"/>
    <property type="match status" value="1"/>
</dbReference>
<evidence type="ECO:0000259" key="1">
    <source>
        <dbReference type="PROSITE" id="PS51819"/>
    </source>
</evidence>
<dbReference type="Proteomes" id="UP000198281">
    <property type="component" value="Unassembled WGS sequence"/>
</dbReference>
<dbReference type="OrthoDB" id="5243302at2"/>
<dbReference type="PROSITE" id="PS51819">
    <property type="entry name" value="VOC"/>
    <property type="match status" value="1"/>
</dbReference>
<accession>A0A239BRM4</accession>
<organism evidence="2 3">
    <name type="scientific">Edaphosphingomonas laterariae</name>
    <dbReference type="NCBI Taxonomy" id="861865"/>
    <lineage>
        <taxon>Bacteria</taxon>
        <taxon>Pseudomonadati</taxon>
        <taxon>Pseudomonadota</taxon>
        <taxon>Alphaproteobacteria</taxon>
        <taxon>Sphingomonadales</taxon>
        <taxon>Rhizorhabdaceae</taxon>
        <taxon>Edaphosphingomonas</taxon>
    </lineage>
</organism>
<dbReference type="InterPro" id="IPR037523">
    <property type="entry name" value="VOC_core"/>
</dbReference>
<feature type="domain" description="VOC" evidence="1">
    <location>
        <begin position="5"/>
        <end position="134"/>
    </location>
</feature>
<keyword evidence="3" id="KW-1185">Reference proteome</keyword>
<proteinExistence type="predicted"/>
<dbReference type="GO" id="GO:0051213">
    <property type="term" value="F:dioxygenase activity"/>
    <property type="evidence" value="ECO:0007669"/>
    <property type="project" value="UniProtKB-KW"/>
</dbReference>
<keyword evidence="2" id="KW-0223">Dioxygenase</keyword>
<protein>
    <submittedName>
        <fullName evidence="2">Catechol 2,3-dioxygenase</fullName>
    </submittedName>
</protein>
<dbReference type="EMBL" id="FZOS01000001">
    <property type="protein sequence ID" value="SNS10610.1"/>
    <property type="molecule type" value="Genomic_DNA"/>
</dbReference>
<gene>
    <name evidence="2" type="ORF">SAMN06295912_101371</name>
</gene>